<dbReference type="Gene3D" id="1.10.10.1740">
    <property type="entry name" value="Transmembrane protein 14-like"/>
    <property type="match status" value="1"/>
</dbReference>
<dbReference type="InterPro" id="IPR044890">
    <property type="entry name" value="TMEM14_sf"/>
</dbReference>
<proteinExistence type="predicted"/>
<feature type="transmembrane region" description="Helical" evidence="5">
    <location>
        <begin position="35"/>
        <end position="52"/>
    </location>
</feature>
<dbReference type="AlphaFoldDB" id="A0A1Z3HV32"/>
<evidence type="ECO:0000256" key="4">
    <source>
        <dbReference type="ARBA" id="ARBA00023136"/>
    </source>
</evidence>
<evidence type="ECO:0000256" key="2">
    <source>
        <dbReference type="ARBA" id="ARBA00022692"/>
    </source>
</evidence>
<accession>A0A1Z3HV32</accession>
<dbReference type="GO" id="GO:0016020">
    <property type="term" value="C:membrane"/>
    <property type="evidence" value="ECO:0007669"/>
    <property type="project" value="UniProtKB-SubCell"/>
</dbReference>
<keyword evidence="2 5" id="KW-0812">Transmembrane</keyword>
<dbReference type="InterPro" id="IPR005349">
    <property type="entry name" value="TMEM14"/>
</dbReference>
<keyword evidence="4 5" id="KW-0472">Membrane</keyword>
<comment type="subcellular location">
    <subcellularLocation>
        <location evidence="1">Membrane</location>
    </subcellularLocation>
</comment>
<sequence>MGYVKVRSRPSLISGLISGALLILGGVLWAGGNLLGQWLALIVTLVLIIVFIDRLRKTRKFMPAGLMIIAGIIALIAMVMSSLQLPST</sequence>
<dbReference type="Pfam" id="PF03647">
    <property type="entry name" value="Tmemb_14"/>
    <property type="match status" value="1"/>
</dbReference>
<evidence type="ECO:0000313" key="6">
    <source>
        <dbReference type="EMBL" id="ASC74132.1"/>
    </source>
</evidence>
<evidence type="ECO:0000256" key="1">
    <source>
        <dbReference type="ARBA" id="ARBA00004370"/>
    </source>
</evidence>
<keyword evidence="7" id="KW-1185">Reference proteome</keyword>
<dbReference type="STRING" id="1641165.XM38_00665"/>
<dbReference type="KEGG" id="hhg:XM38_051070"/>
<protein>
    <submittedName>
        <fullName evidence="6">Uncharacterized protein</fullName>
    </submittedName>
</protein>
<dbReference type="PANTHER" id="PTHR12668">
    <property type="entry name" value="TRANSMEMBRANE PROTEIN 14, 15"/>
    <property type="match status" value="1"/>
</dbReference>
<evidence type="ECO:0000256" key="5">
    <source>
        <dbReference type="SAM" id="Phobius"/>
    </source>
</evidence>
<feature type="transmembrane region" description="Helical" evidence="5">
    <location>
        <begin position="12"/>
        <end position="29"/>
    </location>
</feature>
<dbReference type="Proteomes" id="UP000191901">
    <property type="component" value="Chromosome"/>
</dbReference>
<organism evidence="6 7">
    <name type="scientific">Halomicronema hongdechloris C2206</name>
    <dbReference type="NCBI Taxonomy" id="1641165"/>
    <lineage>
        <taxon>Bacteria</taxon>
        <taxon>Bacillati</taxon>
        <taxon>Cyanobacteriota</taxon>
        <taxon>Cyanophyceae</taxon>
        <taxon>Nodosilineales</taxon>
        <taxon>Nodosilineaceae</taxon>
        <taxon>Halomicronema</taxon>
    </lineage>
</organism>
<evidence type="ECO:0000313" key="7">
    <source>
        <dbReference type="Proteomes" id="UP000191901"/>
    </source>
</evidence>
<dbReference type="EMBL" id="CP021983">
    <property type="protein sequence ID" value="ASC74132.1"/>
    <property type="molecule type" value="Genomic_DNA"/>
</dbReference>
<dbReference type="PANTHER" id="PTHR12668:SF43">
    <property type="entry name" value="TRANSMEMBRANE PROTEIN 14 HOMOLOG"/>
    <property type="match status" value="1"/>
</dbReference>
<gene>
    <name evidence="6" type="ORF">XM38_051070</name>
</gene>
<keyword evidence="3 5" id="KW-1133">Transmembrane helix</keyword>
<name>A0A1Z3HV32_9CYAN</name>
<feature type="transmembrane region" description="Helical" evidence="5">
    <location>
        <begin position="64"/>
        <end position="85"/>
    </location>
</feature>
<reference evidence="6 7" key="1">
    <citation type="journal article" date="2016" name="Biochim. Biophys. Acta">
        <title>Characterization of red-shifted phycobilisomes isolated from the chlorophyll f-containing cyanobacterium Halomicronema hongdechloris.</title>
        <authorList>
            <person name="Li Y."/>
            <person name="Lin Y."/>
            <person name="Garvey C.J."/>
            <person name="Birch D."/>
            <person name="Corkery R.W."/>
            <person name="Loughlin P.C."/>
            <person name="Scheer H."/>
            <person name="Willows R.D."/>
            <person name="Chen M."/>
        </authorList>
    </citation>
    <scope>NUCLEOTIDE SEQUENCE [LARGE SCALE GENOMIC DNA]</scope>
    <source>
        <strain evidence="6 7">C2206</strain>
    </source>
</reference>
<evidence type="ECO:0000256" key="3">
    <source>
        <dbReference type="ARBA" id="ARBA00022989"/>
    </source>
</evidence>